<dbReference type="GO" id="GO:0004869">
    <property type="term" value="F:cysteine-type endopeptidase inhibitor activity"/>
    <property type="evidence" value="ECO:0007669"/>
    <property type="project" value="UniProtKB-KW"/>
</dbReference>
<gene>
    <name evidence="6" type="ORF">BOTBODRAFT_54798</name>
</gene>
<dbReference type="Pfam" id="PF10467">
    <property type="entry name" value="Inhibitor_I48"/>
    <property type="match status" value="1"/>
</dbReference>
<dbReference type="Gene3D" id="2.80.10.50">
    <property type="match status" value="1"/>
</dbReference>
<evidence type="ECO:0000256" key="3">
    <source>
        <dbReference type="ARBA" id="ARBA00022704"/>
    </source>
</evidence>
<keyword evidence="7" id="KW-1185">Reference proteome</keyword>
<reference evidence="7" key="1">
    <citation type="journal article" date="2014" name="Proc. Natl. Acad. Sci. U.S.A.">
        <title>Extensive sampling of basidiomycete genomes demonstrates inadequacy of the white-rot/brown-rot paradigm for wood decay fungi.</title>
        <authorList>
            <person name="Riley R."/>
            <person name="Salamov A.A."/>
            <person name="Brown D.W."/>
            <person name="Nagy L.G."/>
            <person name="Floudas D."/>
            <person name="Held B.W."/>
            <person name="Levasseur A."/>
            <person name="Lombard V."/>
            <person name="Morin E."/>
            <person name="Otillar R."/>
            <person name="Lindquist E.A."/>
            <person name="Sun H."/>
            <person name="LaButti K.M."/>
            <person name="Schmutz J."/>
            <person name="Jabbour D."/>
            <person name="Luo H."/>
            <person name="Baker S.E."/>
            <person name="Pisabarro A.G."/>
            <person name="Walton J.D."/>
            <person name="Blanchette R.A."/>
            <person name="Henrissat B."/>
            <person name="Martin F."/>
            <person name="Cullen D."/>
            <person name="Hibbett D.S."/>
            <person name="Grigoriev I.V."/>
        </authorList>
    </citation>
    <scope>NUCLEOTIDE SEQUENCE [LARGE SCALE GENOMIC DNA]</scope>
    <source>
        <strain evidence="7">FD-172 SS1</strain>
    </source>
</reference>
<comment type="subunit">
    <text evidence="1">Homodimer.</text>
</comment>
<dbReference type="Proteomes" id="UP000027195">
    <property type="component" value="Unassembled WGS sequence"/>
</dbReference>
<dbReference type="HOGENOM" id="CLU_112524_0_0_1"/>
<accession>A0A067MKA8</accession>
<dbReference type="InParanoid" id="A0A067MKA8"/>
<dbReference type="OrthoDB" id="2913511at2759"/>
<evidence type="ECO:0000313" key="6">
    <source>
        <dbReference type="EMBL" id="KDQ15165.1"/>
    </source>
</evidence>
<sequence length="164" mass="17859">MTLQPVFPEGRFRLRAVTTSDPDPGIGGVFATGGDPFHVVTTAPHSPPFADRQTWDIVKNKDEDTYKIYYAGQTPHPKEGLHYASLDAGAPIVLGSPKDFTFELWPGTDVYVIRPVGAPPGPDTVVGVTEHPGQLTQTLVVGRLFPGTPTQPKEVRPAWKLYRA</sequence>
<proteinExistence type="inferred from homology"/>
<comment type="similarity">
    <text evidence="5">Belongs to the protease inhibitor I48 family.</text>
</comment>
<dbReference type="AlphaFoldDB" id="A0A067MKA8"/>
<evidence type="ECO:0000256" key="4">
    <source>
        <dbReference type="ARBA" id="ARBA00024855"/>
    </source>
</evidence>
<evidence type="ECO:0000256" key="5">
    <source>
        <dbReference type="ARBA" id="ARBA00025775"/>
    </source>
</evidence>
<organism evidence="6 7">
    <name type="scientific">Botryobasidium botryosum (strain FD-172 SS1)</name>
    <dbReference type="NCBI Taxonomy" id="930990"/>
    <lineage>
        <taxon>Eukaryota</taxon>
        <taxon>Fungi</taxon>
        <taxon>Dikarya</taxon>
        <taxon>Basidiomycota</taxon>
        <taxon>Agaricomycotina</taxon>
        <taxon>Agaricomycetes</taxon>
        <taxon>Cantharellales</taxon>
        <taxon>Botryobasidiaceae</taxon>
        <taxon>Botryobasidium</taxon>
    </lineage>
</organism>
<evidence type="ECO:0000256" key="1">
    <source>
        <dbReference type="ARBA" id="ARBA00011738"/>
    </source>
</evidence>
<protein>
    <submittedName>
        <fullName evidence="6">Uncharacterized protein</fullName>
    </submittedName>
</protein>
<evidence type="ECO:0000256" key="2">
    <source>
        <dbReference type="ARBA" id="ARBA00022690"/>
    </source>
</evidence>
<evidence type="ECO:0000313" key="7">
    <source>
        <dbReference type="Proteomes" id="UP000027195"/>
    </source>
</evidence>
<keyword evidence="3" id="KW-0789">Thiol protease inhibitor</keyword>
<keyword evidence="2" id="KW-0646">Protease inhibitor</keyword>
<name>A0A067MKA8_BOTB1</name>
<dbReference type="InterPro" id="IPR019508">
    <property type="entry name" value="Prot_inh_I48_clitocypin"/>
</dbReference>
<dbReference type="EMBL" id="KL198033">
    <property type="protein sequence ID" value="KDQ15165.1"/>
    <property type="molecule type" value="Genomic_DNA"/>
</dbReference>
<comment type="function">
    <text evidence="4">Binds and inhibits cysteine proteinases. Inhibits most strongly papain and cathepsin L, more weakly bromelain and cathepsin B while it is completely ineffective against cathepsin H.</text>
</comment>